<dbReference type="AlphaFoldDB" id="A0A080LYN6"/>
<reference evidence="1 2" key="1">
    <citation type="submission" date="2014-02" db="EMBL/GenBank/DDBJ databases">
        <title>Expanding our view of genomic diversity in Candidatus Accumulibacter clades.</title>
        <authorList>
            <person name="Skennerton C.T."/>
            <person name="Barr J.J."/>
            <person name="Slater F.R."/>
            <person name="Bond P.L."/>
            <person name="Tyson G.W."/>
        </authorList>
    </citation>
    <scope>NUCLEOTIDE SEQUENCE [LARGE SCALE GENOMIC DNA]</scope>
    <source>
        <strain evidence="2">BA-91</strain>
    </source>
</reference>
<organism evidence="1 2">
    <name type="scientific">Candidatus Accumulibacter phosphatis</name>
    <dbReference type="NCBI Taxonomy" id="327160"/>
    <lineage>
        <taxon>Bacteria</taxon>
        <taxon>Pseudomonadati</taxon>
        <taxon>Pseudomonadota</taxon>
        <taxon>Betaproteobacteria</taxon>
        <taxon>Candidatus Accumulibacter</taxon>
    </lineage>
</organism>
<dbReference type="EMBL" id="JDVG02000146">
    <property type="protein sequence ID" value="KFB73881.1"/>
    <property type="molecule type" value="Genomic_DNA"/>
</dbReference>
<sequence length="88" mass="9920">MTTALERRMAKLEKAATPDANRIDVIFRRIVSPRGNGEMVRAKLGDRVLNRRADEAEDAFMERSKAEALAGTDRRPCRVILLPEEALI</sequence>
<proteinExistence type="predicted"/>
<gene>
    <name evidence="1" type="ORF">AW09_000851</name>
</gene>
<evidence type="ECO:0000313" key="1">
    <source>
        <dbReference type="EMBL" id="KFB73881.1"/>
    </source>
</evidence>
<comment type="caution">
    <text evidence="1">The sequence shown here is derived from an EMBL/GenBank/DDBJ whole genome shotgun (WGS) entry which is preliminary data.</text>
</comment>
<dbReference type="Proteomes" id="UP000020077">
    <property type="component" value="Unassembled WGS sequence"/>
</dbReference>
<name>A0A080LYN6_9PROT</name>
<evidence type="ECO:0000313" key="2">
    <source>
        <dbReference type="Proteomes" id="UP000020077"/>
    </source>
</evidence>
<protein>
    <submittedName>
        <fullName evidence="1">Uncharacterized protein</fullName>
    </submittedName>
</protein>
<accession>A0A080LYN6</accession>